<accession>A0A9Q0RVF3</accession>
<dbReference type="AlphaFoldDB" id="A0A9Q0RVF3"/>
<feature type="non-terminal residue" evidence="3">
    <location>
        <position position="548"/>
    </location>
</feature>
<evidence type="ECO:0000313" key="3">
    <source>
        <dbReference type="EMBL" id="KAJ6633425.1"/>
    </source>
</evidence>
<gene>
    <name evidence="3" type="ORF">Bhyg_17584</name>
</gene>
<comment type="caution">
    <text evidence="3">The sequence shown here is derived from an EMBL/GenBank/DDBJ whole genome shotgun (WGS) entry which is preliminary data.</text>
</comment>
<evidence type="ECO:0000256" key="1">
    <source>
        <dbReference type="SAM" id="Coils"/>
    </source>
</evidence>
<feature type="region of interest" description="Disordered" evidence="2">
    <location>
        <begin position="177"/>
        <end position="225"/>
    </location>
</feature>
<dbReference type="EMBL" id="WJQU01002029">
    <property type="protein sequence ID" value="KAJ6633425.1"/>
    <property type="molecule type" value="Genomic_DNA"/>
</dbReference>
<feature type="coiled-coil region" evidence="1">
    <location>
        <begin position="143"/>
        <end position="173"/>
    </location>
</feature>
<feature type="compositionally biased region" description="Low complexity" evidence="2">
    <location>
        <begin position="1"/>
        <end position="11"/>
    </location>
</feature>
<keyword evidence="4" id="KW-1185">Reference proteome</keyword>
<protein>
    <submittedName>
        <fullName evidence="3">Uncharacterized protein</fullName>
    </submittedName>
</protein>
<dbReference type="OrthoDB" id="2125770at2759"/>
<evidence type="ECO:0000256" key="2">
    <source>
        <dbReference type="SAM" id="MobiDB-lite"/>
    </source>
</evidence>
<feature type="region of interest" description="Disordered" evidence="2">
    <location>
        <begin position="1"/>
        <end position="33"/>
    </location>
</feature>
<feature type="compositionally biased region" description="Polar residues" evidence="2">
    <location>
        <begin position="182"/>
        <end position="196"/>
    </location>
</feature>
<name>A0A9Q0RVF3_9DIPT</name>
<proteinExistence type="predicted"/>
<organism evidence="3 4">
    <name type="scientific">Pseudolycoriella hygida</name>
    <dbReference type="NCBI Taxonomy" id="35572"/>
    <lineage>
        <taxon>Eukaryota</taxon>
        <taxon>Metazoa</taxon>
        <taxon>Ecdysozoa</taxon>
        <taxon>Arthropoda</taxon>
        <taxon>Hexapoda</taxon>
        <taxon>Insecta</taxon>
        <taxon>Pterygota</taxon>
        <taxon>Neoptera</taxon>
        <taxon>Endopterygota</taxon>
        <taxon>Diptera</taxon>
        <taxon>Nematocera</taxon>
        <taxon>Sciaroidea</taxon>
        <taxon>Sciaridae</taxon>
        <taxon>Pseudolycoriella</taxon>
    </lineage>
</organism>
<reference evidence="3" key="1">
    <citation type="submission" date="2022-07" db="EMBL/GenBank/DDBJ databases">
        <authorList>
            <person name="Trinca V."/>
            <person name="Uliana J.V.C."/>
            <person name="Torres T.T."/>
            <person name="Ward R.J."/>
            <person name="Monesi N."/>
        </authorList>
    </citation>
    <scope>NUCLEOTIDE SEQUENCE</scope>
    <source>
        <strain evidence="3">HSMRA1968</strain>
        <tissue evidence="3">Whole embryos</tissue>
    </source>
</reference>
<dbReference type="Proteomes" id="UP001151699">
    <property type="component" value="Unassembled WGS sequence"/>
</dbReference>
<evidence type="ECO:0000313" key="4">
    <source>
        <dbReference type="Proteomes" id="UP001151699"/>
    </source>
</evidence>
<sequence length="548" mass="61747">GFSGDGSSSSLTDDDSDKLPELEGPDISSTNSTFYMGDQLKLERKLHDLYTKKDQMASLVDELQMMNETAQRSLNRNSTPARNVPIEYERIVPIELIQSTKSASPANSHFRISPIIPKPVAEIHEYDGRDDDESTIGGNDDSLSDKIAEINTMKNQLQRLKNLMNTVKIIEVKNGDCEESDNVSVDSSPSHANYHQSHYENVLSSKRDSVPSTAAGGEQEEDTDMDERVRLLQNMTQDLKLQAMSIAEERDRLRDIKNEMGRRRENEGLKKITNLNQTRAEDKSNDQCLGSDIVDITTEQGTTYKDNSWNQSQYGLTNGSLRGNFDRQHEQFTKTTQPTGVTGKINSNTAATTDVRSINSNSSRGISLPPPMRNIVTEERPSWIKSAHDTIRMSSVNQQNLENNSQDWQHANNYCNLGPQSPQFHCHHSVNSDQNYNCRPMYYPGLSSNQSGIGNDHALLQQFIQTQQMLINSVCQFNQLLWDQQREINNLNTAVLLLQERMFNSSRSGFNETLNSTRAETVPPNVTYNSYPCHARAQSEQPSANQNN</sequence>
<keyword evidence="1" id="KW-0175">Coiled coil</keyword>
<feature type="non-terminal residue" evidence="3">
    <location>
        <position position="1"/>
    </location>
</feature>